<sequence length="190" mass="19389">MTQLKRASVPFILVAFLAVPVTMVGTQPESVGHGLTIVEGVRVGHHTLVERPTGCTVVLTEAGAVTGVDVRGGAPGTREIALLNPVNTIQKVHGIVLSGGSAFGLDAATGVVRYLEERGIGFQTRNAHIPIVPAAILMDLGVGGAPEIRPTAECGYRAAMTATSGVIEEGNVGAGAGATIGKFRGSERAM</sequence>
<gene>
    <name evidence="2" type="ORF">METZ01_LOCUS75003</name>
</gene>
<evidence type="ECO:0008006" key="3">
    <source>
        <dbReference type="Google" id="ProtNLM"/>
    </source>
</evidence>
<dbReference type="PANTHER" id="PTHR36512">
    <property type="entry name" value="D-AMINOPEPTIDASE"/>
    <property type="match status" value="1"/>
</dbReference>
<dbReference type="Gene3D" id="3.60.70.12">
    <property type="entry name" value="L-amino peptidase D-ALA esterase/amidase"/>
    <property type="match status" value="1"/>
</dbReference>
<dbReference type="InterPro" id="IPR005321">
    <property type="entry name" value="Peptidase_S58_DmpA"/>
</dbReference>
<dbReference type="PANTHER" id="PTHR36512:SF3">
    <property type="entry name" value="BLR5678 PROTEIN"/>
    <property type="match status" value="1"/>
</dbReference>
<dbReference type="InterPro" id="IPR016117">
    <property type="entry name" value="ArgJ-like_dom_sf"/>
</dbReference>
<accession>A0A381U214</accession>
<evidence type="ECO:0000256" key="1">
    <source>
        <dbReference type="ARBA" id="ARBA00007068"/>
    </source>
</evidence>
<organism evidence="2">
    <name type="scientific">marine metagenome</name>
    <dbReference type="NCBI Taxonomy" id="408172"/>
    <lineage>
        <taxon>unclassified sequences</taxon>
        <taxon>metagenomes</taxon>
        <taxon>ecological metagenomes</taxon>
    </lineage>
</organism>
<feature type="non-terminal residue" evidence="2">
    <location>
        <position position="1"/>
    </location>
</feature>
<dbReference type="AlphaFoldDB" id="A0A381U214"/>
<dbReference type="GO" id="GO:0004177">
    <property type="term" value="F:aminopeptidase activity"/>
    <property type="evidence" value="ECO:0007669"/>
    <property type="project" value="TreeGrafter"/>
</dbReference>
<comment type="similarity">
    <text evidence="1">Belongs to the peptidase S58 family.</text>
</comment>
<name>A0A381U214_9ZZZZ</name>
<reference evidence="2" key="1">
    <citation type="submission" date="2018-05" db="EMBL/GenBank/DDBJ databases">
        <authorList>
            <person name="Lanie J.A."/>
            <person name="Ng W.-L."/>
            <person name="Kazmierczak K.M."/>
            <person name="Andrzejewski T.M."/>
            <person name="Davidsen T.M."/>
            <person name="Wayne K.J."/>
            <person name="Tettelin H."/>
            <person name="Glass J.I."/>
            <person name="Rusch D."/>
            <person name="Podicherti R."/>
            <person name="Tsui H.-C.T."/>
            <person name="Winkler M.E."/>
        </authorList>
    </citation>
    <scope>NUCLEOTIDE SEQUENCE</scope>
</reference>
<dbReference type="Pfam" id="PF03576">
    <property type="entry name" value="Peptidase_S58"/>
    <property type="match status" value="1"/>
</dbReference>
<protein>
    <recommendedName>
        <fullName evidence="3">Peptidase S58 family protein</fullName>
    </recommendedName>
</protein>
<proteinExistence type="inferred from homology"/>
<dbReference type="SUPFAM" id="SSF56266">
    <property type="entry name" value="DmpA/ArgJ-like"/>
    <property type="match status" value="1"/>
</dbReference>
<evidence type="ECO:0000313" key="2">
    <source>
        <dbReference type="EMBL" id="SVA22149.1"/>
    </source>
</evidence>
<feature type="non-terminal residue" evidence="2">
    <location>
        <position position="190"/>
    </location>
</feature>
<dbReference type="EMBL" id="UINC01005570">
    <property type="protein sequence ID" value="SVA22149.1"/>
    <property type="molecule type" value="Genomic_DNA"/>
</dbReference>